<dbReference type="CTD" id="219844"/>
<dbReference type="InterPro" id="IPR027918">
    <property type="entry name" value="HYLS1_C_dom"/>
</dbReference>
<feature type="compositionally biased region" description="Polar residues" evidence="8">
    <location>
        <begin position="81"/>
        <end position="90"/>
    </location>
</feature>
<dbReference type="PANTHER" id="PTHR34174:SF1">
    <property type="entry name" value="CENTRIOLAR AND CILIOGENESIS-ASSOCIATED PROTEIN HYLS1"/>
    <property type="match status" value="1"/>
</dbReference>
<dbReference type="Proteomes" id="UP000504634">
    <property type="component" value="Unplaced"/>
</dbReference>
<comment type="similarity">
    <text evidence="3">Belongs to the HYLS1 family.</text>
</comment>
<feature type="domain" description="Centriolar and ciliogenesis-associated protein HYLS1 C-terminal" evidence="9">
    <location>
        <begin position="194"/>
        <end position="240"/>
    </location>
</feature>
<organism evidence="10 11">
    <name type="scientific">Drosophila lebanonensis</name>
    <name type="common">Fruit fly</name>
    <name type="synonym">Scaptodrosophila lebanonensis</name>
    <dbReference type="NCBI Taxonomy" id="7225"/>
    <lineage>
        <taxon>Eukaryota</taxon>
        <taxon>Metazoa</taxon>
        <taxon>Ecdysozoa</taxon>
        <taxon>Arthropoda</taxon>
        <taxon>Hexapoda</taxon>
        <taxon>Insecta</taxon>
        <taxon>Pterygota</taxon>
        <taxon>Neoptera</taxon>
        <taxon>Endopterygota</taxon>
        <taxon>Diptera</taxon>
        <taxon>Brachycera</taxon>
        <taxon>Muscomorpha</taxon>
        <taxon>Ephydroidea</taxon>
        <taxon>Drosophilidae</taxon>
        <taxon>Scaptodrosophila</taxon>
    </lineage>
</organism>
<evidence type="ECO:0000313" key="10">
    <source>
        <dbReference type="Proteomes" id="UP000504634"/>
    </source>
</evidence>
<evidence type="ECO:0000259" key="9">
    <source>
        <dbReference type="Pfam" id="PF15311"/>
    </source>
</evidence>
<evidence type="ECO:0000256" key="5">
    <source>
        <dbReference type="ARBA" id="ARBA00022794"/>
    </source>
</evidence>
<dbReference type="GO" id="GO:0060271">
    <property type="term" value="P:cilium assembly"/>
    <property type="evidence" value="ECO:0007669"/>
    <property type="project" value="TreeGrafter"/>
</dbReference>
<evidence type="ECO:0000256" key="1">
    <source>
        <dbReference type="ARBA" id="ARBA00004114"/>
    </source>
</evidence>
<feature type="compositionally biased region" description="Basic residues" evidence="8">
    <location>
        <begin position="168"/>
        <end position="178"/>
    </location>
</feature>
<dbReference type="InterPro" id="IPR052319">
    <property type="entry name" value="Centriolar_ciliogenesis_assoc"/>
</dbReference>
<sequence length="242" mass="28145">MSHLPLDARAILQHLNELGYRNISGEQLREFLKDLRKLIKYEERLPVQEKEDCFSSLHKRGTISSRAKSDKENAPPKNLMENPQQPNNNCYCSLKDTKSQYDMDREFAGEAIVDMSRIFRDKLLLNDDAPFQASSTTSVRRSRSKTRKPSDRLRPSAESSSSPENRRREKSRKARKSRSVSAGTRASVVVPKRRAKSKSKSDPVALYQYYQKEWKHFRKQIPGELSHPGLRWQIRNKMLEPK</sequence>
<gene>
    <name evidence="11" type="primary">LOC115631621</name>
</gene>
<evidence type="ECO:0000256" key="3">
    <source>
        <dbReference type="ARBA" id="ARBA00010091"/>
    </source>
</evidence>
<keyword evidence="5" id="KW-0970">Cilium biogenesis/degradation</keyword>
<dbReference type="Pfam" id="PF15311">
    <property type="entry name" value="HYLS1_C"/>
    <property type="match status" value="1"/>
</dbReference>
<dbReference type="RefSeq" id="XP_030384287.1">
    <property type="nucleotide sequence ID" value="XM_030528427.1"/>
</dbReference>
<keyword evidence="7" id="KW-0966">Cell projection</keyword>
<evidence type="ECO:0000313" key="11">
    <source>
        <dbReference type="RefSeq" id="XP_030384287.1"/>
    </source>
</evidence>
<dbReference type="GeneID" id="115631621"/>
<comment type="subcellular location">
    <subcellularLocation>
        <location evidence="2">Cell projection</location>
        <location evidence="2">Cilium</location>
    </subcellularLocation>
    <subcellularLocation>
        <location evidence="1">Cytoplasm</location>
        <location evidence="1">Cytoskeleton</location>
        <location evidence="1">Microtubule organizing center</location>
        <location evidence="1">Centrosome</location>
        <location evidence="1">Centriole</location>
    </subcellularLocation>
</comment>
<dbReference type="OrthoDB" id="6343432at2759"/>
<protein>
    <submittedName>
        <fullName evidence="11">Hydrolethalus syndrome protein 1 homolog isoform X1</fullName>
    </submittedName>
</protein>
<reference evidence="11" key="1">
    <citation type="submission" date="2025-08" db="UniProtKB">
        <authorList>
            <consortium name="RefSeq"/>
        </authorList>
    </citation>
    <scope>IDENTIFICATION</scope>
    <source>
        <strain evidence="11">11010-0011.00</strain>
        <tissue evidence="11">Whole body</tissue>
    </source>
</reference>
<accession>A0A6J2UAU3</accession>
<evidence type="ECO:0000256" key="2">
    <source>
        <dbReference type="ARBA" id="ARBA00004138"/>
    </source>
</evidence>
<proteinExistence type="inferred from homology"/>
<dbReference type="GO" id="GO:0097730">
    <property type="term" value="C:non-motile cilium"/>
    <property type="evidence" value="ECO:0007669"/>
    <property type="project" value="TreeGrafter"/>
</dbReference>
<evidence type="ECO:0000256" key="7">
    <source>
        <dbReference type="ARBA" id="ARBA00023273"/>
    </source>
</evidence>
<name>A0A6J2UAU3_DROLE</name>
<dbReference type="PANTHER" id="PTHR34174">
    <property type="entry name" value="HYDROLETHALUS SYNDROME PROTEIN 1"/>
    <property type="match status" value="1"/>
</dbReference>
<dbReference type="GO" id="GO:0005814">
    <property type="term" value="C:centriole"/>
    <property type="evidence" value="ECO:0007669"/>
    <property type="project" value="UniProtKB-SubCell"/>
</dbReference>
<evidence type="ECO:0000256" key="8">
    <source>
        <dbReference type="SAM" id="MobiDB-lite"/>
    </source>
</evidence>
<dbReference type="AlphaFoldDB" id="A0A6J2UAU3"/>
<keyword evidence="10" id="KW-1185">Reference proteome</keyword>
<feature type="region of interest" description="Disordered" evidence="8">
    <location>
        <begin position="56"/>
        <end position="90"/>
    </location>
</feature>
<keyword evidence="6" id="KW-0206">Cytoskeleton</keyword>
<evidence type="ECO:0000256" key="6">
    <source>
        <dbReference type="ARBA" id="ARBA00023212"/>
    </source>
</evidence>
<keyword evidence="4" id="KW-0963">Cytoplasm</keyword>
<feature type="region of interest" description="Disordered" evidence="8">
    <location>
        <begin position="133"/>
        <end position="202"/>
    </location>
</feature>
<evidence type="ECO:0000256" key="4">
    <source>
        <dbReference type="ARBA" id="ARBA00022490"/>
    </source>
</evidence>